<evidence type="ECO:0000313" key="11">
    <source>
        <dbReference type="Proteomes" id="UP000305768"/>
    </source>
</evidence>
<proteinExistence type="inferred from homology"/>
<evidence type="ECO:0000256" key="2">
    <source>
        <dbReference type="ARBA" id="ARBA00002147"/>
    </source>
</evidence>
<evidence type="ECO:0000313" key="8">
    <source>
        <dbReference type="EMBL" id="CYU19984.1"/>
    </source>
</evidence>
<dbReference type="NCBIfam" id="NF002231">
    <property type="entry name" value="PRK01130.1"/>
    <property type="match status" value="1"/>
</dbReference>
<dbReference type="HAMAP" id="MF_01235">
    <property type="entry name" value="ManNAc6P_epimer"/>
    <property type="match status" value="1"/>
</dbReference>
<evidence type="ECO:0000256" key="7">
    <source>
        <dbReference type="HAMAP-Rule" id="MF_01235"/>
    </source>
</evidence>
<dbReference type="RefSeq" id="WP_024399681.1">
    <property type="nucleotide sequence ID" value="NZ_CEDC01000011.1"/>
</dbReference>
<dbReference type="PANTHER" id="PTHR36204:SF1">
    <property type="entry name" value="N-ACETYLMANNOSAMINE-6-PHOSPHATE 2-EPIMERASE-RELATED"/>
    <property type="match status" value="1"/>
</dbReference>
<evidence type="ECO:0000256" key="4">
    <source>
        <dbReference type="ARBA" id="ARBA00007439"/>
    </source>
</evidence>
<evidence type="ECO:0000256" key="1">
    <source>
        <dbReference type="ARBA" id="ARBA00000056"/>
    </source>
</evidence>
<dbReference type="Proteomes" id="UP000072003">
    <property type="component" value="Unassembled WGS sequence"/>
</dbReference>
<dbReference type="Proteomes" id="UP000305768">
    <property type="component" value="Unassembled WGS sequence"/>
</dbReference>
<name>A0A0Z8C730_STRSU</name>
<dbReference type="AlphaFoldDB" id="A0A0Z8C730"/>
<reference evidence="8 10" key="1">
    <citation type="submission" date="2016-02" db="EMBL/GenBank/DDBJ databases">
        <authorList>
            <consortium name="Pathogen Informatics"/>
        </authorList>
    </citation>
    <scope>NUCLEOTIDE SEQUENCE [LARGE SCALE GENOMIC DNA]</scope>
    <source>
        <strain evidence="8 10">LSS100</strain>
    </source>
</reference>
<organism evidence="8 10">
    <name type="scientific">Streptococcus suis</name>
    <dbReference type="NCBI Taxonomy" id="1307"/>
    <lineage>
        <taxon>Bacteria</taxon>
        <taxon>Bacillati</taxon>
        <taxon>Bacillota</taxon>
        <taxon>Bacilli</taxon>
        <taxon>Lactobacillales</taxon>
        <taxon>Streptococcaceae</taxon>
        <taxon>Streptococcus</taxon>
    </lineage>
</organism>
<dbReference type="InterPro" id="IPR011060">
    <property type="entry name" value="RibuloseP-bd_barrel"/>
</dbReference>
<evidence type="ECO:0000313" key="10">
    <source>
        <dbReference type="Proteomes" id="UP000072003"/>
    </source>
</evidence>
<dbReference type="Gene3D" id="3.20.20.70">
    <property type="entry name" value="Aldolase class I"/>
    <property type="match status" value="1"/>
</dbReference>
<dbReference type="PANTHER" id="PTHR36204">
    <property type="entry name" value="N-ACETYLMANNOSAMINE-6-PHOSPHATE 2-EPIMERASE-RELATED"/>
    <property type="match status" value="1"/>
</dbReference>
<evidence type="ECO:0000256" key="3">
    <source>
        <dbReference type="ARBA" id="ARBA00005081"/>
    </source>
</evidence>
<keyword evidence="5 7" id="KW-0413">Isomerase</keyword>
<evidence type="ECO:0000256" key="6">
    <source>
        <dbReference type="ARBA" id="ARBA00023277"/>
    </source>
</evidence>
<evidence type="ECO:0000313" key="9">
    <source>
        <dbReference type="EMBL" id="TII06625.1"/>
    </source>
</evidence>
<dbReference type="EMBL" id="FIFN01000014">
    <property type="protein sequence ID" value="CYU19984.1"/>
    <property type="molecule type" value="Genomic_DNA"/>
</dbReference>
<comment type="pathway">
    <text evidence="3 7">Amino-sugar metabolism; N-acetylneuraminate degradation; D-fructose 6-phosphate from N-acetylneuraminate: step 3/5.</text>
</comment>
<dbReference type="GO" id="GO:0006053">
    <property type="term" value="P:N-acetylmannosamine catabolic process"/>
    <property type="evidence" value="ECO:0007669"/>
    <property type="project" value="TreeGrafter"/>
</dbReference>
<dbReference type="InterPro" id="IPR007260">
    <property type="entry name" value="NanE"/>
</dbReference>
<dbReference type="EMBL" id="SSXP01000012">
    <property type="protein sequence ID" value="TII06625.1"/>
    <property type="molecule type" value="Genomic_DNA"/>
</dbReference>
<dbReference type="GO" id="GO:0019262">
    <property type="term" value="P:N-acetylneuraminate catabolic process"/>
    <property type="evidence" value="ECO:0007669"/>
    <property type="project" value="UniProtKB-UniRule"/>
</dbReference>
<protein>
    <recommendedName>
        <fullName evidence="7">Putative N-acetylmannosamine-6-phosphate 2-epimerase</fullName>
        <ecNumber evidence="7">5.1.3.9</ecNumber>
    </recommendedName>
    <alternativeName>
        <fullName evidence="7">ManNAc-6-P epimerase</fullName>
    </alternativeName>
</protein>
<accession>A0A0Z8C730</accession>
<evidence type="ECO:0000256" key="5">
    <source>
        <dbReference type="ARBA" id="ARBA00023235"/>
    </source>
</evidence>
<comment type="similarity">
    <text evidence="4 7">Belongs to the NanE family.</text>
</comment>
<keyword evidence="6 7" id="KW-0119">Carbohydrate metabolism</keyword>
<dbReference type="CDD" id="cd04729">
    <property type="entry name" value="NanE"/>
    <property type="match status" value="1"/>
</dbReference>
<dbReference type="InterPro" id="IPR013785">
    <property type="entry name" value="Aldolase_TIM"/>
</dbReference>
<dbReference type="GO" id="GO:0047465">
    <property type="term" value="F:N-acylglucosamine-6-phosphate 2-epimerase activity"/>
    <property type="evidence" value="ECO:0007669"/>
    <property type="project" value="UniProtKB-EC"/>
</dbReference>
<reference evidence="9 11" key="2">
    <citation type="submission" date="2019-04" db="EMBL/GenBank/DDBJ databases">
        <title>Genome analysis of Streptococcus suis strain WUSS425.</title>
        <authorList>
            <person name="Chen H."/>
            <person name="Gao X."/>
            <person name="Wu Z."/>
        </authorList>
    </citation>
    <scope>NUCLEOTIDE SEQUENCE [LARGE SCALE GENOMIC DNA]</scope>
    <source>
        <strain evidence="9 11">WUSS425</strain>
    </source>
</reference>
<dbReference type="SUPFAM" id="SSF51366">
    <property type="entry name" value="Ribulose-phoshate binding barrel"/>
    <property type="match status" value="1"/>
</dbReference>
<dbReference type="GO" id="GO:0005829">
    <property type="term" value="C:cytosol"/>
    <property type="evidence" value="ECO:0007669"/>
    <property type="project" value="TreeGrafter"/>
</dbReference>
<comment type="function">
    <text evidence="2 7">Converts N-acetylmannosamine-6-phosphate (ManNAc-6-P) to N-acetylglucosamine-6-phosphate (GlcNAc-6-P).</text>
</comment>
<dbReference type="EC" id="5.1.3.9" evidence="7"/>
<gene>
    <name evidence="8" type="primary">nanE_2</name>
    <name evidence="7" type="synonym">nanE</name>
    <name evidence="8" type="ORF">ERS132462_01426</name>
    <name evidence="9" type="ORF">FAJ34_08895</name>
</gene>
<dbReference type="GO" id="GO:0005975">
    <property type="term" value="P:carbohydrate metabolic process"/>
    <property type="evidence" value="ECO:0007669"/>
    <property type="project" value="UniProtKB-UniRule"/>
</dbReference>
<dbReference type="UniPathway" id="UPA00629">
    <property type="reaction ID" value="UER00682"/>
</dbReference>
<dbReference type="Pfam" id="PF04131">
    <property type="entry name" value="NanE"/>
    <property type="match status" value="1"/>
</dbReference>
<comment type="catalytic activity">
    <reaction evidence="1 7">
        <text>an N-acyl-D-glucosamine 6-phosphate = an N-acyl-D-mannosamine 6-phosphate</text>
        <dbReference type="Rhea" id="RHEA:23932"/>
        <dbReference type="ChEBI" id="CHEBI:57599"/>
        <dbReference type="ChEBI" id="CHEBI:57666"/>
        <dbReference type="EC" id="5.1.3.9"/>
    </reaction>
</comment>
<sequence>MKTIEQKKETFKEKIKGGIIVSCQALPNEPLYSESGGVIPMLVKAAEQAGAVGIRANSVRDIKEIKEVTELPIIGIIKRDYPPYEPFITPTMKEVDELVALDIDVIALDCTKRERFDGLLIEEFLHKITNKYPNQLFMADISTFEEGVLAASCGINFIGTTLSGYTSYSTQKDGPDLELIRNLCEAGLDVIAEGKIHSIEDVLDVARLNPTGIVIGGAITRPKEIAQRFVNAIKKYYGGIYD</sequence>
<dbReference type="FunFam" id="3.20.20.70:FF:000035">
    <property type="entry name" value="Putative N-acetylmannosamine-6-phosphate 2-epimerase"/>
    <property type="match status" value="1"/>
</dbReference>